<reference evidence="2" key="1">
    <citation type="submission" date="2020-11" db="EMBL/GenBank/DDBJ databases">
        <authorList>
            <person name="Tran Van P."/>
        </authorList>
    </citation>
    <scope>NUCLEOTIDE SEQUENCE</scope>
</reference>
<dbReference type="AlphaFoldDB" id="A0A7R9B8N3"/>
<evidence type="ECO:0000313" key="2">
    <source>
        <dbReference type="EMBL" id="CAD7267131.1"/>
    </source>
</evidence>
<evidence type="ECO:0000256" key="1">
    <source>
        <dbReference type="SAM" id="MobiDB-lite"/>
    </source>
</evidence>
<proteinExistence type="predicted"/>
<feature type="compositionally biased region" description="Basic and acidic residues" evidence="1">
    <location>
        <begin position="1"/>
        <end position="13"/>
    </location>
</feature>
<feature type="region of interest" description="Disordered" evidence="1">
    <location>
        <begin position="1"/>
        <end position="24"/>
    </location>
</feature>
<organism evidence="2">
    <name type="scientific">Timema shepardi</name>
    <name type="common">Walking stick</name>
    <dbReference type="NCBI Taxonomy" id="629360"/>
    <lineage>
        <taxon>Eukaryota</taxon>
        <taxon>Metazoa</taxon>
        <taxon>Ecdysozoa</taxon>
        <taxon>Arthropoda</taxon>
        <taxon>Hexapoda</taxon>
        <taxon>Insecta</taxon>
        <taxon>Pterygota</taxon>
        <taxon>Neoptera</taxon>
        <taxon>Polyneoptera</taxon>
        <taxon>Phasmatodea</taxon>
        <taxon>Timematodea</taxon>
        <taxon>Timematoidea</taxon>
        <taxon>Timematidae</taxon>
        <taxon>Timema</taxon>
    </lineage>
</organism>
<protein>
    <submittedName>
        <fullName evidence="2">Uncharacterized protein</fullName>
    </submittedName>
</protein>
<gene>
    <name evidence="2" type="ORF">TSIB3V08_LOCUS11145</name>
</gene>
<name>A0A7R9B8N3_TIMSH</name>
<sequence>MREIRSRKMEENKTSNGRGKDKTKRKKLNVFNLLRCHSHYDGEIAIQISVRCSAVLTVFFDLLRKIVSLKAAEGKMEVSAPSVGNCCVIQ</sequence>
<accession>A0A7R9B8N3</accession>
<dbReference type="EMBL" id="OC008464">
    <property type="protein sequence ID" value="CAD7267131.1"/>
    <property type="molecule type" value="Genomic_DNA"/>
</dbReference>